<dbReference type="InterPro" id="IPR011990">
    <property type="entry name" value="TPR-like_helical_dom_sf"/>
</dbReference>
<evidence type="ECO:0000256" key="5">
    <source>
        <dbReference type="ARBA" id="ARBA00023237"/>
    </source>
</evidence>
<dbReference type="AlphaFoldDB" id="A0A1H5ULT4"/>
<evidence type="ECO:0000256" key="1">
    <source>
        <dbReference type="ARBA" id="ARBA00004442"/>
    </source>
</evidence>
<evidence type="ECO:0000313" key="9">
    <source>
        <dbReference type="EMBL" id="SEF75217.1"/>
    </source>
</evidence>
<dbReference type="Gene3D" id="1.25.40.390">
    <property type="match status" value="1"/>
</dbReference>
<reference evidence="9 10" key="1">
    <citation type="submission" date="2016-10" db="EMBL/GenBank/DDBJ databases">
        <authorList>
            <person name="de Groot N.N."/>
        </authorList>
    </citation>
    <scope>NUCLEOTIDE SEQUENCE [LARGE SCALE GENOMIC DNA]</scope>
    <source>
        <strain evidence="9 10">AR32</strain>
    </source>
</reference>
<keyword evidence="3 6" id="KW-0732">Signal</keyword>
<protein>
    <submittedName>
        <fullName evidence="9">Starch-binding associating with outer membrane</fullName>
    </submittedName>
</protein>
<dbReference type="GO" id="GO:0009279">
    <property type="term" value="C:cell outer membrane"/>
    <property type="evidence" value="ECO:0007669"/>
    <property type="project" value="UniProtKB-SubCell"/>
</dbReference>
<dbReference type="Pfam" id="PF07980">
    <property type="entry name" value="SusD_RagB"/>
    <property type="match status" value="1"/>
</dbReference>
<evidence type="ECO:0000256" key="2">
    <source>
        <dbReference type="ARBA" id="ARBA00006275"/>
    </source>
</evidence>
<evidence type="ECO:0000256" key="6">
    <source>
        <dbReference type="SAM" id="SignalP"/>
    </source>
</evidence>
<feature type="domain" description="RagB/SusD" evidence="7">
    <location>
        <begin position="452"/>
        <end position="666"/>
    </location>
</feature>
<name>A0A1H5ULT4_XYLRU</name>
<dbReference type="Proteomes" id="UP000236735">
    <property type="component" value="Unassembled WGS sequence"/>
</dbReference>
<accession>A0A1H5ULT4</accession>
<dbReference type="InterPro" id="IPR012944">
    <property type="entry name" value="SusD_RagB_dom"/>
</dbReference>
<comment type="subcellular location">
    <subcellularLocation>
        <location evidence="1">Cell outer membrane</location>
    </subcellularLocation>
</comment>
<feature type="signal peptide" evidence="6">
    <location>
        <begin position="1"/>
        <end position="17"/>
    </location>
</feature>
<dbReference type="EMBL" id="FNUV01000003">
    <property type="protein sequence ID" value="SEF75217.1"/>
    <property type="molecule type" value="Genomic_DNA"/>
</dbReference>
<evidence type="ECO:0000259" key="7">
    <source>
        <dbReference type="Pfam" id="PF07980"/>
    </source>
</evidence>
<keyword evidence="5" id="KW-0998">Cell outer membrane</keyword>
<dbReference type="SUPFAM" id="SSF48452">
    <property type="entry name" value="TPR-like"/>
    <property type="match status" value="1"/>
</dbReference>
<dbReference type="PROSITE" id="PS51257">
    <property type="entry name" value="PROKAR_LIPOPROTEIN"/>
    <property type="match status" value="1"/>
</dbReference>
<proteinExistence type="inferred from homology"/>
<keyword evidence="4" id="KW-0472">Membrane</keyword>
<dbReference type="InterPro" id="IPR033985">
    <property type="entry name" value="SusD-like_N"/>
</dbReference>
<evidence type="ECO:0000256" key="4">
    <source>
        <dbReference type="ARBA" id="ARBA00023136"/>
    </source>
</evidence>
<sequence>MKKILSMLFAATAIGFGATSCSDFLEEDNKTGETADLAYNTISGIDGLIQSAYTYTHGWWGKEPSLGLSEMGSDLFYFGYDNKQKSMLKYDISAEALGSNVADNPCLDEYWEMFYAGVDVCNNALKYVPECSVIDDNKKAAYLADAYFLRALYYSQMVALWGPIPYNSEPVNTINNTPVRVPEAEVYANILADLKLSMENYKKANVMTAKAATGTGRAYYYSAEALYARVALYAASWLGQSQYYNEALTAATDVINNSGAKFYSRYSDTWNMNNEEATVNTENLFAVHYSNDLSAGRDNCVPYRYSGGGTGQYNSLITRTGYGRQGGSATHLMFPSLWNNGCDDIGPNGQTDKSIFFRMAAGKTTIKSKMTGENVECGKYYSPYGRGFTRYLPSLYFWQLLESVKETDQRYNGTLLTSYRIPYELSQNAANYPKMGEQEFKDYEEAYKEDGNYFNGGGIAILYSILDGDSEEGKALQAEAKDKYRLQFAFGGDIPVYTTGDPKTALPTEGGKAVSDVYGDARYKSEKIEGRRSYPCIKKYLDDQYNANYPTHDLSYRDIMVLRLAEMYLIKAEAELATGGNALATINELRKARAISGKDNTISGTVDIETILKERALELCGEYQRWFDLKRTHTLISHVKAYNAQASGNIDVKHYYRPIPLNELEAVTNRASVSVAQDANGVLQYTSTAEGMWQNPGY</sequence>
<evidence type="ECO:0000259" key="8">
    <source>
        <dbReference type="Pfam" id="PF14322"/>
    </source>
</evidence>
<feature type="chain" id="PRO_5009286306" evidence="6">
    <location>
        <begin position="18"/>
        <end position="698"/>
    </location>
</feature>
<feature type="domain" description="SusD-like N-terminal" evidence="8">
    <location>
        <begin position="104"/>
        <end position="199"/>
    </location>
</feature>
<gene>
    <name evidence="9" type="ORF">SAMN05216354_1513</name>
</gene>
<comment type="similarity">
    <text evidence="2">Belongs to the SusD family.</text>
</comment>
<dbReference type="Pfam" id="PF14322">
    <property type="entry name" value="SusD-like_3"/>
    <property type="match status" value="1"/>
</dbReference>
<evidence type="ECO:0000256" key="3">
    <source>
        <dbReference type="ARBA" id="ARBA00022729"/>
    </source>
</evidence>
<dbReference type="RefSeq" id="WP_103915618.1">
    <property type="nucleotide sequence ID" value="NZ_FNUV01000003.1"/>
</dbReference>
<organism evidence="9 10">
    <name type="scientific">Xylanibacter ruminicola</name>
    <name type="common">Prevotella ruminicola</name>
    <dbReference type="NCBI Taxonomy" id="839"/>
    <lineage>
        <taxon>Bacteria</taxon>
        <taxon>Pseudomonadati</taxon>
        <taxon>Bacteroidota</taxon>
        <taxon>Bacteroidia</taxon>
        <taxon>Bacteroidales</taxon>
        <taxon>Prevotellaceae</taxon>
        <taxon>Xylanibacter</taxon>
    </lineage>
</organism>
<evidence type="ECO:0000313" key="10">
    <source>
        <dbReference type="Proteomes" id="UP000236735"/>
    </source>
</evidence>